<comment type="caution">
    <text evidence="2">The sequence shown here is derived from an EMBL/GenBank/DDBJ whole genome shotgun (WGS) entry which is preliminary data.</text>
</comment>
<feature type="signal peptide" evidence="1">
    <location>
        <begin position="1"/>
        <end position="25"/>
    </location>
</feature>
<organism evidence="2 3">
    <name type="scientific">Trypanosoma rangeli SC58</name>
    <dbReference type="NCBI Taxonomy" id="429131"/>
    <lineage>
        <taxon>Eukaryota</taxon>
        <taxon>Discoba</taxon>
        <taxon>Euglenozoa</taxon>
        <taxon>Kinetoplastea</taxon>
        <taxon>Metakinetoplastina</taxon>
        <taxon>Trypanosomatida</taxon>
        <taxon>Trypanosomatidae</taxon>
        <taxon>Trypanosoma</taxon>
        <taxon>Herpetosoma</taxon>
    </lineage>
</organism>
<evidence type="ECO:0000313" key="2">
    <source>
        <dbReference type="EMBL" id="ESL04859.1"/>
    </source>
</evidence>
<evidence type="ECO:0000313" key="3">
    <source>
        <dbReference type="Proteomes" id="UP000031737"/>
    </source>
</evidence>
<keyword evidence="1" id="KW-0732">Signal</keyword>
<gene>
    <name evidence="2" type="ORF">TRSC58_07603</name>
</gene>
<reference evidence="2 3" key="1">
    <citation type="submission" date="2013-07" db="EMBL/GenBank/DDBJ databases">
        <authorList>
            <person name="Stoco P.H."/>
            <person name="Wagner G."/>
            <person name="Gerber A."/>
            <person name="Zaha A."/>
            <person name="Thompson C."/>
            <person name="Bartholomeu D.C."/>
            <person name="Luckemeyer D.D."/>
            <person name="Bahia D."/>
            <person name="Loreto E."/>
            <person name="Prestes E.B."/>
            <person name="Lima F.M."/>
            <person name="Rodrigues-Luiz G."/>
            <person name="Vallejo G.A."/>
            <person name="Filho J.F."/>
            <person name="Monteiro K.M."/>
            <person name="Tyler K.M."/>
            <person name="de Almeida L.G."/>
            <person name="Ortiz M.F."/>
            <person name="Siervo M.A."/>
            <person name="de Moraes M.H."/>
            <person name="Cunha O.L."/>
            <person name="Mendonca-Neto R."/>
            <person name="Silva R."/>
            <person name="Teixeira S.M."/>
            <person name="Murta S.M."/>
            <person name="Sincero T.C."/>
            <person name="Mendes T.A."/>
            <person name="Urmenyi T.P."/>
            <person name="Silva V.G."/>
            <person name="da Rocha W.D."/>
            <person name="Andersson B."/>
            <person name="Romanha A.J."/>
            <person name="Steindel M."/>
            <person name="de Vasconcelos A.T."/>
            <person name="Grisard E.C."/>
        </authorList>
    </citation>
    <scope>NUCLEOTIDE SEQUENCE [LARGE SCALE GENOMIC DNA]</scope>
    <source>
        <strain evidence="2 3">SC58</strain>
    </source>
</reference>
<feature type="chain" id="PRO_5001600980" description="Secreted protein" evidence="1">
    <location>
        <begin position="26"/>
        <end position="71"/>
    </location>
</feature>
<evidence type="ECO:0008006" key="4">
    <source>
        <dbReference type="Google" id="ProtNLM"/>
    </source>
</evidence>
<accession>A0A061IRT1</accession>
<sequence length="71" mass="7814">MGFVKFLSLLLPRLFFFFFVCVRLAREGLLCAPAPVGVAANSGGCCLARFLKLCITSVSAEEEREEKKKGK</sequence>
<proteinExistence type="predicted"/>
<evidence type="ECO:0000256" key="1">
    <source>
        <dbReference type="SAM" id="SignalP"/>
    </source>
</evidence>
<protein>
    <recommendedName>
        <fullName evidence="4">Secreted protein</fullName>
    </recommendedName>
</protein>
<dbReference type="EMBL" id="AUPL01008279">
    <property type="protein sequence ID" value="ESL04859.1"/>
    <property type="molecule type" value="Genomic_DNA"/>
</dbReference>
<keyword evidence="3" id="KW-1185">Reference proteome</keyword>
<dbReference type="AlphaFoldDB" id="A0A061IRT1"/>
<name>A0A061IRT1_TRYRA</name>
<dbReference type="VEuPathDB" id="TriTrypDB:TRSC58_07603"/>
<dbReference type="Proteomes" id="UP000031737">
    <property type="component" value="Unassembled WGS sequence"/>
</dbReference>